<dbReference type="RefSeq" id="WP_102755644.1">
    <property type="nucleotide sequence ID" value="NZ_CP025791.1"/>
</dbReference>
<sequence>MRHLIFIFLIVVTYSCKDNKVEIKTDPALEELVLDKGNPWLVNNETHIGITKMDALIKDFNKSKDKDYVNLGELLSKQTSYIIKKCSIKGKAHDQLHIVVIPMLDEISILKENKETAIKKAALLKLQIYINKYFQYFTIE</sequence>
<evidence type="ECO:0000313" key="2">
    <source>
        <dbReference type="Proteomes" id="UP000235826"/>
    </source>
</evidence>
<gene>
    <name evidence="1" type="ORF">C1H87_09870</name>
</gene>
<evidence type="ECO:0000313" key="1">
    <source>
        <dbReference type="EMBL" id="AUP78989.1"/>
    </source>
</evidence>
<reference evidence="1 2" key="1">
    <citation type="submission" date="2018-01" db="EMBL/GenBank/DDBJ databases">
        <title>Complete genome sequence of Flavivirga eckloniae ECD14 isolated from seaweed Ecklonia cava.</title>
        <authorList>
            <person name="Lee J.H."/>
            <person name="Baik K.S."/>
            <person name="Seong C.N."/>
        </authorList>
    </citation>
    <scope>NUCLEOTIDE SEQUENCE [LARGE SCALE GENOMIC DNA]</scope>
    <source>
        <strain evidence="1 2">ECD14</strain>
    </source>
</reference>
<dbReference type="AlphaFoldDB" id="A0A2K9PPL5"/>
<dbReference type="KEGG" id="fek:C1H87_09870"/>
<accession>A0A2K9PPL5</accession>
<dbReference type="Proteomes" id="UP000235826">
    <property type="component" value="Chromosome"/>
</dbReference>
<organism evidence="1 2">
    <name type="scientific">Flavivirga eckloniae</name>
    <dbReference type="NCBI Taxonomy" id="1803846"/>
    <lineage>
        <taxon>Bacteria</taxon>
        <taxon>Pseudomonadati</taxon>
        <taxon>Bacteroidota</taxon>
        <taxon>Flavobacteriia</taxon>
        <taxon>Flavobacteriales</taxon>
        <taxon>Flavobacteriaceae</taxon>
        <taxon>Flavivirga</taxon>
    </lineage>
</organism>
<dbReference type="OrthoDB" id="1440611at2"/>
<proteinExistence type="predicted"/>
<keyword evidence="2" id="KW-1185">Reference proteome</keyword>
<dbReference type="PROSITE" id="PS51257">
    <property type="entry name" value="PROKAR_LIPOPROTEIN"/>
    <property type="match status" value="1"/>
</dbReference>
<dbReference type="EMBL" id="CP025791">
    <property type="protein sequence ID" value="AUP78989.1"/>
    <property type="molecule type" value="Genomic_DNA"/>
</dbReference>
<name>A0A2K9PPL5_9FLAO</name>
<protein>
    <submittedName>
        <fullName evidence="1">Uncharacterized protein</fullName>
    </submittedName>
</protein>